<dbReference type="Proteomes" id="UP000622317">
    <property type="component" value="Unassembled WGS sequence"/>
</dbReference>
<feature type="short sequence motif" description="Histidine triad motif" evidence="4">
    <location>
        <begin position="119"/>
        <end position="123"/>
    </location>
</feature>
<feature type="binding site" evidence="3">
    <location>
        <position position="51"/>
    </location>
    <ligand>
        <name>substrate</name>
    </ligand>
</feature>
<dbReference type="InterPro" id="IPR052908">
    <property type="entry name" value="AP-4-A_phosphorylase"/>
</dbReference>
<dbReference type="PANTHER" id="PTHR42997:SF1">
    <property type="entry name" value="AP-4-A PHOSPHORYLASE"/>
    <property type="match status" value="1"/>
</dbReference>
<dbReference type="Pfam" id="PF01230">
    <property type="entry name" value="HIT"/>
    <property type="match status" value="1"/>
</dbReference>
<dbReference type="GO" id="GO:0003824">
    <property type="term" value="F:catalytic activity"/>
    <property type="evidence" value="ECO:0007669"/>
    <property type="project" value="InterPro"/>
</dbReference>
<feature type="binding site" evidence="3">
    <location>
        <position position="123"/>
    </location>
    <ligand>
        <name>substrate</name>
    </ligand>
</feature>
<dbReference type="PANTHER" id="PTHR42997">
    <property type="entry name" value="HIT FAMILY HYDROLASE"/>
    <property type="match status" value="1"/>
</dbReference>
<feature type="domain" description="HIT" evidence="5">
    <location>
        <begin position="26"/>
        <end position="134"/>
    </location>
</feature>
<feature type="active site" description="Tele-AMP-histidine intermediate" evidence="2">
    <location>
        <position position="121"/>
    </location>
</feature>
<feature type="binding site" evidence="3">
    <location>
        <begin position="113"/>
        <end position="116"/>
    </location>
    <ligand>
        <name>substrate</name>
    </ligand>
</feature>
<dbReference type="PROSITE" id="PS51084">
    <property type="entry name" value="HIT_2"/>
    <property type="match status" value="1"/>
</dbReference>
<dbReference type="GO" id="GO:0000166">
    <property type="term" value="F:nucleotide binding"/>
    <property type="evidence" value="ECO:0007669"/>
    <property type="project" value="UniProtKB-KW"/>
</dbReference>
<evidence type="ECO:0000256" key="3">
    <source>
        <dbReference type="PIRSR" id="PIRSR639383-2"/>
    </source>
</evidence>
<evidence type="ECO:0000256" key="2">
    <source>
        <dbReference type="PIRSR" id="PIRSR639383-1"/>
    </source>
</evidence>
<evidence type="ECO:0000313" key="6">
    <source>
        <dbReference type="EMBL" id="MBD5781945.1"/>
    </source>
</evidence>
<proteinExistence type="predicted"/>
<accession>A0A927FCP0</accession>
<gene>
    <name evidence="6" type="ORF">IEN85_20770</name>
</gene>
<dbReference type="InterPro" id="IPR036265">
    <property type="entry name" value="HIT-like_sf"/>
</dbReference>
<dbReference type="AlphaFoldDB" id="A0A927FCP0"/>
<evidence type="ECO:0000256" key="4">
    <source>
        <dbReference type="PROSITE-ProRule" id="PRU00464"/>
    </source>
</evidence>
<reference evidence="6" key="1">
    <citation type="submission" date="2020-09" db="EMBL/GenBank/DDBJ databases">
        <title>Pelagicoccus enzymogenes sp. nov. with an EPS production, isolated from marine sediment.</title>
        <authorList>
            <person name="Feng X."/>
        </authorList>
    </citation>
    <scope>NUCLEOTIDE SEQUENCE</scope>
    <source>
        <strain evidence="6">NFK12</strain>
    </source>
</reference>
<keyword evidence="7" id="KW-1185">Reference proteome</keyword>
<comment type="caution">
    <text evidence="6">The sequence shown here is derived from an EMBL/GenBank/DDBJ whole genome shotgun (WGS) entry which is preliminary data.</text>
</comment>
<protein>
    <submittedName>
        <fullName evidence="6">HIT domain-containing protein</fullName>
    </submittedName>
</protein>
<dbReference type="InterPro" id="IPR011146">
    <property type="entry name" value="HIT-like"/>
</dbReference>
<organism evidence="6 7">
    <name type="scientific">Pelagicoccus enzymogenes</name>
    <dbReference type="NCBI Taxonomy" id="2773457"/>
    <lineage>
        <taxon>Bacteria</taxon>
        <taxon>Pseudomonadati</taxon>
        <taxon>Verrucomicrobiota</taxon>
        <taxon>Opitutia</taxon>
        <taxon>Puniceicoccales</taxon>
        <taxon>Pelagicoccaceae</taxon>
        <taxon>Pelagicoccus</taxon>
    </lineage>
</organism>
<dbReference type="RefSeq" id="WP_191619019.1">
    <property type="nucleotide sequence ID" value="NZ_JACYFG010000051.1"/>
</dbReference>
<dbReference type="Gene3D" id="3.30.428.10">
    <property type="entry name" value="HIT-like"/>
    <property type="match status" value="1"/>
</dbReference>
<dbReference type="CDD" id="cd01275">
    <property type="entry name" value="FHIT"/>
    <property type="match status" value="1"/>
</dbReference>
<dbReference type="InterPro" id="IPR039383">
    <property type="entry name" value="FHIT"/>
</dbReference>
<dbReference type="SUPFAM" id="SSF54197">
    <property type="entry name" value="HIT-like"/>
    <property type="match status" value="1"/>
</dbReference>
<keyword evidence="1" id="KW-0547">Nucleotide-binding</keyword>
<dbReference type="EMBL" id="JACYFG010000051">
    <property type="protein sequence ID" value="MBD5781945.1"/>
    <property type="molecule type" value="Genomic_DNA"/>
</dbReference>
<sequence length="163" mass="18845">MDHLHAYWRMEYVKQEKTPAQRRPFVDLPKMDNDKETLILSREEHSFILMNRYPYNAGHLLILPYREVPDLEDLSDEELLCFTKTTLKAKNLLAKALNPNGFNIGINLGEAAGAGVPKHLHQHVVPRWSGDTNFMPVLGSTRVLPQSLEAMWEHLKEVLKKEF</sequence>
<evidence type="ECO:0000259" key="5">
    <source>
        <dbReference type="PROSITE" id="PS51084"/>
    </source>
</evidence>
<name>A0A927FCP0_9BACT</name>
<evidence type="ECO:0000313" key="7">
    <source>
        <dbReference type="Proteomes" id="UP000622317"/>
    </source>
</evidence>
<evidence type="ECO:0000256" key="1">
    <source>
        <dbReference type="ARBA" id="ARBA00022741"/>
    </source>
</evidence>